<organism evidence="2 3">
    <name type="scientific">Streptosporangium oxazolinicum</name>
    <dbReference type="NCBI Taxonomy" id="909287"/>
    <lineage>
        <taxon>Bacteria</taxon>
        <taxon>Bacillati</taxon>
        <taxon>Actinomycetota</taxon>
        <taxon>Actinomycetes</taxon>
        <taxon>Streptosporangiales</taxon>
        <taxon>Streptosporangiaceae</taxon>
        <taxon>Streptosporangium</taxon>
    </lineage>
</organism>
<dbReference type="Proteomes" id="UP001501251">
    <property type="component" value="Unassembled WGS sequence"/>
</dbReference>
<protein>
    <submittedName>
        <fullName evidence="2">Uncharacterized protein</fullName>
    </submittedName>
</protein>
<dbReference type="EMBL" id="BAABAQ010000020">
    <property type="protein sequence ID" value="GAA4209397.1"/>
    <property type="molecule type" value="Genomic_DNA"/>
</dbReference>
<evidence type="ECO:0000313" key="3">
    <source>
        <dbReference type="Proteomes" id="UP001501251"/>
    </source>
</evidence>
<evidence type="ECO:0000313" key="2">
    <source>
        <dbReference type="EMBL" id="GAA4209397.1"/>
    </source>
</evidence>
<dbReference type="RefSeq" id="WP_344923165.1">
    <property type="nucleotide sequence ID" value="NZ_BAABAQ010000020.1"/>
</dbReference>
<sequence length="77" mass="7964">MSFKLANPLGPKSAAEVGLEPKEYPTGSTVVLPYGQAMRLVSAGWVADAEPQNLESVRKALKPVKAKAPAPAPAPAP</sequence>
<gene>
    <name evidence="2" type="ORF">GCM10022252_75870</name>
</gene>
<feature type="region of interest" description="Disordered" evidence="1">
    <location>
        <begin position="1"/>
        <end position="20"/>
    </location>
</feature>
<keyword evidence="3" id="KW-1185">Reference proteome</keyword>
<evidence type="ECO:0000256" key="1">
    <source>
        <dbReference type="SAM" id="MobiDB-lite"/>
    </source>
</evidence>
<reference evidence="3" key="1">
    <citation type="journal article" date="2019" name="Int. J. Syst. Evol. Microbiol.">
        <title>The Global Catalogue of Microorganisms (GCM) 10K type strain sequencing project: providing services to taxonomists for standard genome sequencing and annotation.</title>
        <authorList>
            <consortium name="The Broad Institute Genomics Platform"/>
            <consortium name="The Broad Institute Genome Sequencing Center for Infectious Disease"/>
            <person name="Wu L."/>
            <person name="Ma J."/>
        </authorList>
    </citation>
    <scope>NUCLEOTIDE SEQUENCE [LARGE SCALE GENOMIC DNA]</scope>
    <source>
        <strain evidence="3">JCM 17388</strain>
    </source>
</reference>
<accession>A0ABP8BKT4</accession>
<name>A0ABP8BKT4_9ACTN</name>
<comment type="caution">
    <text evidence="2">The sequence shown here is derived from an EMBL/GenBank/DDBJ whole genome shotgun (WGS) entry which is preliminary data.</text>
</comment>
<proteinExistence type="predicted"/>